<comment type="caution">
    <text evidence="3">The sequence shown here is derived from an EMBL/GenBank/DDBJ whole genome shotgun (WGS) entry which is preliminary data.</text>
</comment>
<proteinExistence type="predicted"/>
<keyword evidence="1" id="KW-0732">Signal</keyword>
<dbReference type="PANTHER" id="PTHR43405">
    <property type="entry name" value="GLYCOSYL HYDROLASE DIGH"/>
    <property type="match status" value="1"/>
</dbReference>
<sequence length="571" mass="67349">MLLFLTFLFGFQKGLWVRALSIAAPDSIPRIISLAERMEITDLYVQVVIGGSSYYNSDIIPKSQYLVKNAPVDYAPFDSILKYAKQRNIRVYAWINTFLIWSLDSFPDSTRHIYYTHPEWLLKDIKGRSMIDYTPEEKKDFGLEGTFLDPQNPEVRDFLKKICEEIVSKYKIDGIHFDFIRFPGVFWGIEDTLISGLLSGLNNRDMRWLTLPRYPRLEFFNRWIVYNFFLENKKRQKALYSFLEQVCYSIKNIDRDCAISCAVFSNPSRASYQYAQNWWEWKGLIDYPVVMSYTTDTKLFKDFLNFSLYHFPSAIMGIGFLWKGMELQANTEFSYVRQAKGKGISYFDFAALDTMADLNILMDSTMILNDTVFEFAQNQDTNSFFKEQAKQEWIEKGKEYIKFGADLEFAQFLLSLSLNPELDISKMKMEREEFLEKISSDVAGFEYLNRLILNIPDKLYEPDYRVIEYAFLKWDKDSTIVRESAKKIKKLNSRKEVYPESMDPLSKPVFEAMIGERKLIETRSGIYIFKVKGIKKGRGWVKKSRIKLELLPVYIYQTIKKRFDEIYYDKK</sequence>
<dbReference type="EMBL" id="DTHJ01000125">
    <property type="protein sequence ID" value="HHS63120.1"/>
    <property type="molecule type" value="Genomic_DNA"/>
</dbReference>
<dbReference type="Gene3D" id="3.20.20.80">
    <property type="entry name" value="Glycosidases"/>
    <property type="match status" value="1"/>
</dbReference>
<dbReference type="InterPro" id="IPR003790">
    <property type="entry name" value="GHL10"/>
</dbReference>
<evidence type="ECO:0000313" key="3">
    <source>
        <dbReference type="EMBL" id="HHS63120.1"/>
    </source>
</evidence>
<name>A0A7C6EH87_UNCW3</name>
<feature type="domain" description="Glycosyl hydrolase-like 10" evidence="2">
    <location>
        <begin position="30"/>
        <end position="178"/>
    </location>
</feature>
<dbReference type="PANTHER" id="PTHR43405:SF1">
    <property type="entry name" value="GLYCOSYL HYDROLASE DIGH"/>
    <property type="match status" value="1"/>
</dbReference>
<organism evidence="3">
    <name type="scientific">candidate division WOR-3 bacterium</name>
    <dbReference type="NCBI Taxonomy" id="2052148"/>
    <lineage>
        <taxon>Bacteria</taxon>
        <taxon>Bacteria division WOR-3</taxon>
    </lineage>
</organism>
<reference evidence="3" key="1">
    <citation type="journal article" date="2020" name="mSystems">
        <title>Genome- and Community-Level Interaction Insights into Carbon Utilization and Element Cycling Functions of Hydrothermarchaeota in Hydrothermal Sediment.</title>
        <authorList>
            <person name="Zhou Z."/>
            <person name="Liu Y."/>
            <person name="Xu W."/>
            <person name="Pan J."/>
            <person name="Luo Z.H."/>
            <person name="Li M."/>
        </authorList>
    </citation>
    <scope>NUCLEOTIDE SEQUENCE [LARGE SCALE GENOMIC DNA]</scope>
    <source>
        <strain evidence="3">SpSt-783</strain>
    </source>
</reference>
<dbReference type="Pfam" id="PF02638">
    <property type="entry name" value="GHL10"/>
    <property type="match status" value="1"/>
</dbReference>
<dbReference type="InterPro" id="IPR052177">
    <property type="entry name" value="Divisome_Glycosyl_Hydrolase"/>
</dbReference>
<dbReference type="AlphaFoldDB" id="A0A7C6EH87"/>
<protein>
    <recommendedName>
        <fullName evidence="2">Glycosyl hydrolase-like 10 domain-containing protein</fullName>
    </recommendedName>
</protein>
<dbReference type="InterPro" id="IPR017853">
    <property type="entry name" value="GH"/>
</dbReference>
<gene>
    <name evidence="3" type="ORF">ENV70_05875</name>
</gene>
<evidence type="ECO:0000256" key="1">
    <source>
        <dbReference type="ARBA" id="ARBA00022729"/>
    </source>
</evidence>
<dbReference type="SUPFAM" id="SSF51445">
    <property type="entry name" value="(Trans)glycosidases"/>
    <property type="match status" value="2"/>
</dbReference>
<evidence type="ECO:0000259" key="2">
    <source>
        <dbReference type="Pfam" id="PF02638"/>
    </source>
</evidence>
<accession>A0A7C6EH87</accession>